<dbReference type="GO" id="GO:0005948">
    <property type="term" value="C:acetolactate synthase complex"/>
    <property type="evidence" value="ECO:0007669"/>
    <property type="project" value="TreeGrafter"/>
</dbReference>
<dbReference type="Gene3D" id="3.30.710.10">
    <property type="entry name" value="Potassium Channel Kv1.1, Chain A"/>
    <property type="match status" value="1"/>
</dbReference>
<dbReference type="Gene3D" id="3.40.50.970">
    <property type="match status" value="2"/>
</dbReference>
<feature type="coiled-coil region" evidence="5">
    <location>
        <begin position="664"/>
        <end position="695"/>
    </location>
</feature>
<dbReference type="EMBL" id="JADXDR010000194">
    <property type="protein sequence ID" value="KAI7836323.1"/>
    <property type="molecule type" value="Genomic_DNA"/>
</dbReference>
<dbReference type="InterPro" id="IPR000210">
    <property type="entry name" value="BTB/POZ_dom"/>
</dbReference>
<dbReference type="InterPro" id="IPR029035">
    <property type="entry name" value="DHS-like_NAD/FAD-binding_dom"/>
</dbReference>
<dbReference type="Gene3D" id="3.40.50.1220">
    <property type="entry name" value="TPP-binding domain"/>
    <property type="match status" value="1"/>
</dbReference>
<dbReference type="InterPro" id="IPR045229">
    <property type="entry name" value="TPP_enz"/>
</dbReference>
<keyword evidence="3 4" id="KW-0786">Thiamine pyrophosphate</keyword>
<dbReference type="PANTHER" id="PTHR18968:SF129">
    <property type="entry name" value="ACETOLACTATE SYNTHASE"/>
    <property type="match status" value="1"/>
</dbReference>
<dbReference type="Proteomes" id="UP001205105">
    <property type="component" value="Unassembled WGS sequence"/>
</dbReference>
<proteinExistence type="inferred from homology"/>
<dbReference type="Pfam" id="PF02776">
    <property type="entry name" value="TPP_enzyme_N"/>
    <property type="match status" value="1"/>
</dbReference>
<name>A0AAD5DHC0_9CHLO</name>
<dbReference type="InterPro" id="IPR029061">
    <property type="entry name" value="THDP-binding"/>
</dbReference>
<keyword evidence="5" id="KW-0175">Coiled coil</keyword>
<evidence type="ECO:0000256" key="6">
    <source>
        <dbReference type="SAM" id="MobiDB-lite"/>
    </source>
</evidence>
<dbReference type="GO" id="GO:0030976">
    <property type="term" value="F:thiamine pyrophosphate binding"/>
    <property type="evidence" value="ECO:0007669"/>
    <property type="project" value="InterPro"/>
</dbReference>
<comment type="pathway">
    <text evidence="1">Protein modification; protein ubiquitination.</text>
</comment>
<evidence type="ECO:0000256" key="1">
    <source>
        <dbReference type="ARBA" id="ARBA00004906"/>
    </source>
</evidence>
<dbReference type="PANTHER" id="PTHR18968">
    <property type="entry name" value="THIAMINE PYROPHOSPHATE ENZYMES"/>
    <property type="match status" value="1"/>
</dbReference>
<keyword evidence="9" id="KW-1185">Reference proteome</keyword>
<evidence type="ECO:0000313" key="8">
    <source>
        <dbReference type="EMBL" id="KAI7836323.1"/>
    </source>
</evidence>
<dbReference type="Pfam" id="PF00205">
    <property type="entry name" value="TPP_enzyme_M"/>
    <property type="match status" value="1"/>
</dbReference>
<evidence type="ECO:0000256" key="2">
    <source>
        <dbReference type="ARBA" id="ARBA00007812"/>
    </source>
</evidence>
<dbReference type="InterPro" id="IPR011333">
    <property type="entry name" value="SKP1/BTB/POZ_sf"/>
</dbReference>
<dbReference type="InterPro" id="IPR003131">
    <property type="entry name" value="T1-type_BTB"/>
</dbReference>
<evidence type="ECO:0000259" key="7">
    <source>
        <dbReference type="SMART" id="SM00225"/>
    </source>
</evidence>
<gene>
    <name evidence="8" type="ORF">COHA_009831</name>
</gene>
<dbReference type="GO" id="GO:0050660">
    <property type="term" value="F:flavin adenine dinucleotide binding"/>
    <property type="evidence" value="ECO:0007669"/>
    <property type="project" value="TreeGrafter"/>
</dbReference>
<accession>A0AAD5DHC0</accession>
<dbReference type="CDD" id="cd07035">
    <property type="entry name" value="TPP_PYR_POX_like"/>
    <property type="match status" value="1"/>
</dbReference>
<protein>
    <recommendedName>
        <fullName evidence="7">BTB domain-containing protein</fullName>
    </recommendedName>
</protein>
<dbReference type="GO" id="GO:0009097">
    <property type="term" value="P:isoleucine biosynthetic process"/>
    <property type="evidence" value="ECO:0007669"/>
    <property type="project" value="TreeGrafter"/>
</dbReference>
<feature type="compositionally biased region" description="Basic and acidic residues" evidence="6">
    <location>
        <begin position="763"/>
        <end position="778"/>
    </location>
</feature>
<comment type="caution">
    <text evidence="8">The sequence shown here is derived from an EMBL/GenBank/DDBJ whole genome shotgun (WGS) entry which is preliminary data.</text>
</comment>
<dbReference type="InterPro" id="IPR011766">
    <property type="entry name" value="TPP_enzyme_TPP-bd"/>
</dbReference>
<dbReference type="GO" id="GO:0051260">
    <property type="term" value="P:protein homooligomerization"/>
    <property type="evidence" value="ECO:0007669"/>
    <property type="project" value="InterPro"/>
</dbReference>
<dbReference type="SUPFAM" id="SSF52467">
    <property type="entry name" value="DHS-like NAD/FAD-binding domain"/>
    <property type="match status" value="1"/>
</dbReference>
<organism evidence="8 9">
    <name type="scientific">Chlorella ohadii</name>
    <dbReference type="NCBI Taxonomy" id="2649997"/>
    <lineage>
        <taxon>Eukaryota</taxon>
        <taxon>Viridiplantae</taxon>
        <taxon>Chlorophyta</taxon>
        <taxon>core chlorophytes</taxon>
        <taxon>Trebouxiophyceae</taxon>
        <taxon>Chlorellales</taxon>
        <taxon>Chlorellaceae</taxon>
        <taxon>Chlorella clade</taxon>
        <taxon>Chlorella</taxon>
    </lineage>
</organism>
<dbReference type="InterPro" id="IPR012001">
    <property type="entry name" value="Thiamin_PyroP_enz_TPP-bd_dom"/>
</dbReference>
<dbReference type="SUPFAM" id="SSF54695">
    <property type="entry name" value="POZ domain"/>
    <property type="match status" value="1"/>
</dbReference>
<feature type="region of interest" description="Disordered" evidence="6">
    <location>
        <begin position="761"/>
        <end position="788"/>
    </location>
</feature>
<evidence type="ECO:0000256" key="3">
    <source>
        <dbReference type="ARBA" id="ARBA00023052"/>
    </source>
</evidence>
<dbReference type="InterPro" id="IPR012000">
    <property type="entry name" value="Thiamin_PyroP_enz_cen_dom"/>
</dbReference>
<dbReference type="SUPFAM" id="SSF52518">
    <property type="entry name" value="Thiamin diphosphate-binding fold (THDP-binding)"/>
    <property type="match status" value="2"/>
</dbReference>
<feature type="compositionally biased region" description="Low complexity" evidence="6">
    <location>
        <begin position="779"/>
        <end position="788"/>
    </location>
</feature>
<dbReference type="Pfam" id="PF02775">
    <property type="entry name" value="TPP_enzyme_C"/>
    <property type="match status" value="1"/>
</dbReference>
<comment type="similarity">
    <text evidence="2 4">Belongs to the TPP enzyme family.</text>
</comment>
<dbReference type="GO" id="GO:0003984">
    <property type="term" value="F:acetolactate synthase activity"/>
    <property type="evidence" value="ECO:0007669"/>
    <property type="project" value="TreeGrafter"/>
</dbReference>
<dbReference type="SMART" id="SM00225">
    <property type="entry name" value="BTB"/>
    <property type="match status" value="1"/>
</dbReference>
<dbReference type="AlphaFoldDB" id="A0AAD5DHC0"/>
<evidence type="ECO:0000313" key="9">
    <source>
        <dbReference type="Proteomes" id="UP001205105"/>
    </source>
</evidence>
<feature type="domain" description="BTB" evidence="7">
    <location>
        <begin position="592"/>
        <end position="679"/>
    </location>
</feature>
<evidence type="ECO:0000256" key="4">
    <source>
        <dbReference type="RuleBase" id="RU362132"/>
    </source>
</evidence>
<sequence>MAAEVTGAHVVVQNLIAQGVRRVFVIPGAKIDRILEVMRTCEELEIVLCRNEQSAAHMAAGHGRRTGRAGVVLVTSGPGVTNLTTALATANCEGDPVVALGGNVPVSQRYKATHQGLDNVAIMKPVTKYAVEVPCADSISECITNAFRAAESIGRPGASFVSLPQSVMVEPAKMRVLGQSTHPGGGHDSDIAKAADVINNAGFPVMLCGQFASEMTAAAALRNMLRVAAMPVVTTFQGAGVVGQDQAELYGGRVGLIHNTLADRLLDMADVVVAVGYDPVEYDVDLWNDNRPERKIVHIDLTAAVLDNSYVPAVEVVGGIANSVKSLTALLKDRDIDDESELYKEIQKARDDLAQARSAHANDKGSPVHPLRLVHDIQTLLDRRDGHKFLLFLDMGSHHIYHARYLQVSFSNGQQTMGVSMPWAISAALDARDPGSSLHRQWSKPAMTVRQISLRGGMPTDKRIISVSGDGSFLFCAQELETAVRYNLHFVHVVWVDGTLNMVKIQQEKKYGKGHEYAVDLGPLDYVKFAEAFGATGIQINDADEFLPTLEKALEMQGPVVIAVNVDYSQNDPTAIPVATPPSANGCRTARELVVLNVGGTLFTTTRTTLTTHAESMLAGMFRIDRDPKHFPCILAYLRDGDVPRPEGRRERLELQAEAKYYALAELADLLEEVIREEEREQAAAQARKEQSEEASSLITREHAAFLTGATLRLREAKTALQTASDHVTALTVANQEARAQLRALHEARIQPGFAARPAVEQRQLERQLRRSTERGAEQGEVQVVEER</sequence>
<dbReference type="Pfam" id="PF02214">
    <property type="entry name" value="BTB_2"/>
    <property type="match status" value="1"/>
</dbReference>
<dbReference type="GO" id="GO:0009099">
    <property type="term" value="P:L-valine biosynthetic process"/>
    <property type="evidence" value="ECO:0007669"/>
    <property type="project" value="TreeGrafter"/>
</dbReference>
<dbReference type="FunFam" id="3.40.50.970:FF:000007">
    <property type="entry name" value="Acetolactate synthase"/>
    <property type="match status" value="1"/>
</dbReference>
<dbReference type="GO" id="GO:0000287">
    <property type="term" value="F:magnesium ion binding"/>
    <property type="evidence" value="ECO:0007669"/>
    <property type="project" value="InterPro"/>
</dbReference>
<reference evidence="8" key="1">
    <citation type="submission" date="2020-11" db="EMBL/GenBank/DDBJ databases">
        <title>Chlorella ohadii genome sequencing and assembly.</title>
        <authorList>
            <person name="Murik O."/>
            <person name="Treves H."/>
            <person name="Kedem I."/>
            <person name="Shotland Y."/>
            <person name="Kaplan A."/>
        </authorList>
    </citation>
    <scope>NUCLEOTIDE SEQUENCE</scope>
    <source>
        <strain evidence="8">1</strain>
    </source>
</reference>
<evidence type="ECO:0000256" key="5">
    <source>
        <dbReference type="SAM" id="Coils"/>
    </source>
</evidence>